<organism evidence="5 6">
    <name type="scientific">Porphyridium purpureum</name>
    <name type="common">Red alga</name>
    <name type="synonym">Porphyridium cruentum</name>
    <dbReference type="NCBI Taxonomy" id="35688"/>
    <lineage>
        <taxon>Eukaryota</taxon>
        <taxon>Rhodophyta</taxon>
        <taxon>Bangiophyceae</taxon>
        <taxon>Porphyridiales</taxon>
        <taxon>Porphyridiaceae</taxon>
        <taxon>Porphyridium</taxon>
    </lineage>
</organism>
<dbReference type="AlphaFoldDB" id="A0A5J4YIE0"/>
<feature type="coiled-coil region" evidence="1">
    <location>
        <begin position="157"/>
        <end position="191"/>
    </location>
</feature>
<keyword evidence="4" id="KW-0732">Signal</keyword>
<evidence type="ECO:0000313" key="5">
    <source>
        <dbReference type="EMBL" id="KAA8491211.1"/>
    </source>
</evidence>
<feature type="region of interest" description="Disordered" evidence="2">
    <location>
        <begin position="472"/>
        <end position="510"/>
    </location>
</feature>
<keyword evidence="6" id="KW-1185">Reference proteome</keyword>
<feature type="signal peptide" evidence="4">
    <location>
        <begin position="1"/>
        <end position="21"/>
    </location>
</feature>
<dbReference type="Proteomes" id="UP000324585">
    <property type="component" value="Unassembled WGS sequence"/>
</dbReference>
<feature type="transmembrane region" description="Helical" evidence="3">
    <location>
        <begin position="401"/>
        <end position="421"/>
    </location>
</feature>
<reference evidence="6" key="1">
    <citation type="journal article" date="2019" name="Nat. Commun.">
        <title>Expansion of phycobilisome linker gene families in mesophilic red algae.</title>
        <authorList>
            <person name="Lee J."/>
            <person name="Kim D."/>
            <person name="Bhattacharya D."/>
            <person name="Yoon H.S."/>
        </authorList>
    </citation>
    <scope>NUCLEOTIDE SEQUENCE [LARGE SCALE GENOMIC DNA]</scope>
    <source>
        <strain evidence="6">CCMP 1328</strain>
    </source>
</reference>
<feature type="chain" id="PRO_5023805511" evidence="4">
    <location>
        <begin position="22"/>
        <end position="510"/>
    </location>
</feature>
<protein>
    <submittedName>
        <fullName evidence="5">Uncharacterized protein</fullName>
    </submittedName>
</protein>
<dbReference type="EMBL" id="VRMN01000015">
    <property type="protein sequence ID" value="KAA8491211.1"/>
    <property type="molecule type" value="Genomic_DNA"/>
</dbReference>
<feature type="transmembrane region" description="Helical" evidence="3">
    <location>
        <begin position="433"/>
        <end position="451"/>
    </location>
</feature>
<gene>
    <name evidence="5" type="ORF">FVE85_9506</name>
</gene>
<accession>A0A5J4YIE0</accession>
<sequence length="510" mass="56151">MCHIWVWTMCWMVYRFAHTRSRDSATSETCSGLYVQGGGFLLVEAAPVKSAEDGASPGLIGRVGHGAHRLSSGHSGVMDAAGAGQKPKDFRSVKEADLDTVDKESSVRGDGVDDVTMEDKDTAVNGMNLNADEIDRGSLEALVTVLEAQVHPYSARTAVLEAQLASLRAELEQVQNRTEQMSKELNSQSSRMAVSANAVITLQDQLNETLQNLEDTVEFNAHVRRTLEAKGFDLWLDRHLRKKVPRSAFALIHKSKTVAEKYLNSEAKVLKKATDSSALLARSDPFFRVMLQASFIVVQLVVIGAVLVRVLPLSFSTLTRSSSSRRISVQMAKLYGAMWFALQSFGCLVGSILARCDFLTLWFELHSSIFFVFLIILAPIYISFFSVCVMSASRESRRVNGAVQAAAVFLIGAHFYQGVWIRAVLDLQPTIDPSAYVIYLALFALITKDHCLSLRIDPWMLVSEPWSALGWNSSSTAKESPAMSDPGTLPVTKTTASKSKVRRSKPIETF</sequence>
<evidence type="ECO:0000256" key="4">
    <source>
        <dbReference type="SAM" id="SignalP"/>
    </source>
</evidence>
<proteinExistence type="predicted"/>
<keyword evidence="3" id="KW-0472">Membrane</keyword>
<name>A0A5J4YIE0_PORPP</name>
<evidence type="ECO:0000256" key="1">
    <source>
        <dbReference type="SAM" id="Coils"/>
    </source>
</evidence>
<evidence type="ECO:0000256" key="3">
    <source>
        <dbReference type="SAM" id="Phobius"/>
    </source>
</evidence>
<keyword evidence="3" id="KW-0812">Transmembrane</keyword>
<feature type="transmembrane region" description="Helical" evidence="3">
    <location>
        <begin position="365"/>
        <end position="389"/>
    </location>
</feature>
<keyword evidence="3" id="KW-1133">Transmembrane helix</keyword>
<feature type="transmembrane region" description="Helical" evidence="3">
    <location>
        <begin position="332"/>
        <end position="353"/>
    </location>
</feature>
<dbReference type="SUPFAM" id="SSF90257">
    <property type="entry name" value="Myosin rod fragments"/>
    <property type="match status" value="1"/>
</dbReference>
<comment type="caution">
    <text evidence="5">The sequence shown here is derived from an EMBL/GenBank/DDBJ whole genome shotgun (WGS) entry which is preliminary data.</text>
</comment>
<feature type="transmembrane region" description="Helical" evidence="3">
    <location>
        <begin position="289"/>
        <end position="311"/>
    </location>
</feature>
<evidence type="ECO:0000256" key="2">
    <source>
        <dbReference type="SAM" id="MobiDB-lite"/>
    </source>
</evidence>
<evidence type="ECO:0000313" key="6">
    <source>
        <dbReference type="Proteomes" id="UP000324585"/>
    </source>
</evidence>
<keyword evidence="1" id="KW-0175">Coiled coil</keyword>